<evidence type="ECO:0000256" key="1">
    <source>
        <dbReference type="ARBA" id="ARBA00009764"/>
    </source>
</evidence>
<dbReference type="InterPro" id="IPR010809">
    <property type="entry name" value="FliD_C"/>
</dbReference>
<dbReference type="Pfam" id="PF07195">
    <property type="entry name" value="FliD_C"/>
    <property type="match status" value="1"/>
</dbReference>
<evidence type="ECO:0000256" key="2">
    <source>
        <dbReference type="ARBA" id="ARBA00011255"/>
    </source>
</evidence>
<dbReference type="PANTHER" id="PTHR30288:SF0">
    <property type="entry name" value="FLAGELLAR HOOK-ASSOCIATED PROTEIN 2"/>
    <property type="match status" value="1"/>
</dbReference>
<keyword evidence="3" id="KW-0175">Coiled coil</keyword>
<proteinExistence type="inferred from homology"/>
<dbReference type="GO" id="GO:0009424">
    <property type="term" value="C:bacterial-type flagellum hook"/>
    <property type="evidence" value="ECO:0007669"/>
    <property type="project" value="UniProtKB-UniRule"/>
</dbReference>
<evidence type="ECO:0000259" key="7">
    <source>
        <dbReference type="Pfam" id="PF07195"/>
    </source>
</evidence>
<evidence type="ECO:0000313" key="8">
    <source>
        <dbReference type="EMBL" id="MBK4348692.1"/>
    </source>
</evidence>
<evidence type="ECO:0000313" key="9">
    <source>
        <dbReference type="Proteomes" id="UP000636458"/>
    </source>
</evidence>
<keyword evidence="8" id="KW-0969">Cilium</keyword>
<dbReference type="PANTHER" id="PTHR30288">
    <property type="entry name" value="FLAGELLAR CAP/ASSEMBLY PROTEIN FLID"/>
    <property type="match status" value="1"/>
</dbReference>
<dbReference type="Proteomes" id="UP000636458">
    <property type="component" value="Unassembled WGS sequence"/>
</dbReference>
<dbReference type="EMBL" id="JAEPES010000004">
    <property type="protein sequence ID" value="MBK4348692.1"/>
    <property type="molecule type" value="Genomic_DNA"/>
</dbReference>
<keyword evidence="9" id="KW-1185">Reference proteome</keyword>
<dbReference type="RefSeq" id="WP_200556888.1">
    <property type="nucleotide sequence ID" value="NZ_JAEPES010000004.1"/>
</dbReference>
<evidence type="ECO:0000256" key="5">
    <source>
        <dbReference type="RuleBase" id="RU362066"/>
    </source>
</evidence>
<comment type="caution">
    <text evidence="8">The sequence shown here is derived from an EMBL/GenBank/DDBJ whole genome shotgun (WGS) entry which is preliminary data.</text>
</comment>
<feature type="domain" description="Flagellar hook-associated protein 2 C-terminal" evidence="7">
    <location>
        <begin position="215"/>
        <end position="441"/>
    </location>
</feature>
<keyword evidence="4 5" id="KW-0975">Bacterial flagellum</keyword>
<evidence type="ECO:0000259" key="6">
    <source>
        <dbReference type="Pfam" id="PF02465"/>
    </source>
</evidence>
<dbReference type="InterPro" id="IPR040026">
    <property type="entry name" value="FliD"/>
</dbReference>
<comment type="subunit">
    <text evidence="2 5">Homopentamer.</text>
</comment>
<gene>
    <name evidence="8" type="primary">fliD</name>
    <name evidence="8" type="ORF">IV501_13700</name>
</gene>
<keyword evidence="8" id="KW-0282">Flagellum</keyword>
<keyword evidence="5" id="KW-0964">Secreted</keyword>
<dbReference type="InterPro" id="IPR003481">
    <property type="entry name" value="FliD_N"/>
</dbReference>
<accession>A0A934VZ31</accession>
<organism evidence="8 9">
    <name type="scientific">Lacisediminihabitans changchengi</name>
    <dbReference type="NCBI Taxonomy" id="2787634"/>
    <lineage>
        <taxon>Bacteria</taxon>
        <taxon>Bacillati</taxon>
        <taxon>Actinomycetota</taxon>
        <taxon>Actinomycetes</taxon>
        <taxon>Micrococcales</taxon>
        <taxon>Microbacteriaceae</taxon>
        <taxon>Lacisediminihabitans</taxon>
    </lineage>
</organism>
<dbReference type="GO" id="GO:0005576">
    <property type="term" value="C:extracellular region"/>
    <property type="evidence" value="ECO:0007669"/>
    <property type="project" value="UniProtKB-SubCell"/>
</dbReference>
<protein>
    <recommendedName>
        <fullName evidence="5">Flagellar hook-associated protein 2</fullName>
        <shortName evidence="5">HAP2</shortName>
    </recommendedName>
    <alternativeName>
        <fullName evidence="5">Flagellar cap protein</fullName>
    </alternativeName>
</protein>
<evidence type="ECO:0000256" key="4">
    <source>
        <dbReference type="ARBA" id="ARBA00023143"/>
    </source>
</evidence>
<dbReference type="GO" id="GO:0009421">
    <property type="term" value="C:bacterial-type flagellum filament cap"/>
    <property type="evidence" value="ECO:0007669"/>
    <property type="project" value="InterPro"/>
</dbReference>
<sequence>MGISLDGLSSGLDTTSLIASLMQSESIPQNLLKAQVTSTTAEITALQSLNAKIAALGVLAKAASKPGALDLYSASSSNTNVKATAGAGATGGELQVVVSALAQNQIGVSAAMSAWPTPATITIVGHGGPVEISAASGSLDDVVTAVNASSAGVTATKVAAGKDSGGNPVYRLQFSSKTTGADAAFSVYQGTAANVAAGTATNVLTAPGAAITKTAQDASVKLWAGTSAEQTVTSASNTFTDLLPGVSVTVSATSTDPTTITIGRDSSAVASKASALVDALNLVFSVISNQSASSTVTNADGTTSLKAGVFAGDSTVRDIDDKVMSAATMPIDGHSPSEYGISVTKDGTITFDTDKFQAALAADPDAVNAALQTISTRVAAVTDIASDKYTGQITQRITGDQSSVTSLNDQVAAWDIRLASRKSTLERTYSAMEVLLSNMKAQSAALTSQLSSLSSSSSGS</sequence>
<comment type="similarity">
    <text evidence="1 5">Belongs to the FliD family.</text>
</comment>
<reference evidence="8" key="1">
    <citation type="submission" date="2021-01" db="EMBL/GenBank/DDBJ databases">
        <title>Lacisediminihabitans sp. nov. strain G11-30, isolated from Antarctic Soil.</title>
        <authorList>
            <person name="Li J."/>
        </authorList>
    </citation>
    <scope>NUCLEOTIDE SEQUENCE</scope>
    <source>
        <strain evidence="8">G11-30</strain>
    </source>
</reference>
<dbReference type="GO" id="GO:0071973">
    <property type="term" value="P:bacterial-type flagellum-dependent cell motility"/>
    <property type="evidence" value="ECO:0007669"/>
    <property type="project" value="TreeGrafter"/>
</dbReference>
<comment type="function">
    <text evidence="5">Required for morphogenesis and for the elongation of the flagellar filament by facilitating polymerization of the flagellin monomers at the tip of growing filament. Forms a capping structure, which prevents flagellin subunits (transported through the central channel of the flagellum) from leaking out without polymerization at the distal end.</text>
</comment>
<dbReference type="AlphaFoldDB" id="A0A934VZ31"/>
<evidence type="ECO:0000256" key="3">
    <source>
        <dbReference type="ARBA" id="ARBA00023054"/>
    </source>
</evidence>
<dbReference type="GO" id="GO:0007155">
    <property type="term" value="P:cell adhesion"/>
    <property type="evidence" value="ECO:0007669"/>
    <property type="project" value="InterPro"/>
</dbReference>
<name>A0A934VZ31_9MICO</name>
<feature type="domain" description="Flagellar hook-associated protein 2 N-terminal" evidence="6">
    <location>
        <begin position="10"/>
        <end position="105"/>
    </location>
</feature>
<comment type="subcellular location">
    <subcellularLocation>
        <location evidence="5">Secreted</location>
    </subcellularLocation>
    <subcellularLocation>
        <location evidence="5">Bacterial flagellum</location>
    </subcellularLocation>
</comment>
<dbReference type="Pfam" id="PF02465">
    <property type="entry name" value="FliD_N"/>
    <property type="match status" value="1"/>
</dbReference>
<keyword evidence="8" id="KW-0966">Cell projection</keyword>